<feature type="compositionally biased region" description="Pro residues" evidence="1">
    <location>
        <begin position="124"/>
        <end position="133"/>
    </location>
</feature>
<feature type="region of interest" description="Disordered" evidence="1">
    <location>
        <begin position="1"/>
        <end position="29"/>
    </location>
</feature>
<keyword evidence="2 3" id="KW-0812">Transmembrane</keyword>
<dbReference type="EMBL" id="AZST01000491">
    <property type="protein sequence ID" value="KEP48573.1"/>
    <property type="molecule type" value="Genomic_DNA"/>
</dbReference>
<proteinExistence type="predicted"/>
<sequence>MILDVELPPKSPVSSVPTFRQISGPSVGRPASYATFSDVRHGAQYDNGGRSETRPLLYQPSAESMYDDTEPPSYDEVNPLPKTSATRSRFWIRCVAAFLVVFVLLSAFYTYNFSGIRRPVPTLPDLPGGPSPPATTGGPAIPLPSPSPNHPSPPSLPPSLPAPLPLPPLPPTSDIPNPHTAPFVLPIKGRTDLCRPWAYSSEPGVSPSISDNRPMDKLVYTIPTHGPIHMETSAVCLTPNGTSEFCDQYDDSYDSIAGKLQVVGADIELPRIEITIQHGSETGLDSTSVCLFKRLDENGKDRWVIGLYTWKDPTTTDRDVLLISMSIVVTLPRTQIHNFSTRLNYFTQVIGPEIKTDSNALVFDTLQTHLAVRGSLVVRNITAAVIDTQSLEDTQFLSDTRVTKSIQMQSDSGVIACFVTLVQTEDSPEVHMNLQSIVGAVSSNATLEYSYRLSSPPQYVIEIYSKVGPAMIFINDPQGTNLLRQYPGVIPSMFPIIRANATSYVSIAQVIVPATFYGALNLVSKHAAIVTVDHAKEIPGRTVSYQPTNTGYQATVQWAGRTKKPEEAGFVSAATEYASARLLFLGLDDDNISSWPEEVDAINSLQ</sequence>
<feature type="compositionally biased region" description="Pro residues" evidence="1">
    <location>
        <begin position="141"/>
        <end position="173"/>
    </location>
</feature>
<name>A0A074RVA4_9AGAM</name>
<keyword evidence="4" id="KW-1185">Reference proteome</keyword>
<feature type="transmembrane region" description="Helical" evidence="2">
    <location>
        <begin position="90"/>
        <end position="111"/>
    </location>
</feature>
<organism evidence="3 4">
    <name type="scientific">Rhizoctonia solani 123E</name>
    <dbReference type="NCBI Taxonomy" id="1423351"/>
    <lineage>
        <taxon>Eukaryota</taxon>
        <taxon>Fungi</taxon>
        <taxon>Dikarya</taxon>
        <taxon>Basidiomycota</taxon>
        <taxon>Agaricomycotina</taxon>
        <taxon>Agaricomycetes</taxon>
        <taxon>Cantharellales</taxon>
        <taxon>Ceratobasidiaceae</taxon>
        <taxon>Rhizoctonia</taxon>
    </lineage>
</organism>
<dbReference type="OrthoDB" id="3245777at2759"/>
<keyword evidence="2" id="KW-1133">Transmembrane helix</keyword>
<evidence type="ECO:0000313" key="3">
    <source>
        <dbReference type="EMBL" id="KEP48573.1"/>
    </source>
</evidence>
<dbReference type="Proteomes" id="UP000027456">
    <property type="component" value="Unassembled WGS sequence"/>
</dbReference>
<protein>
    <submittedName>
        <fullName evidence="3">Putative transmembrane protein</fullName>
    </submittedName>
</protein>
<reference evidence="3 4" key="1">
    <citation type="submission" date="2013-12" db="EMBL/GenBank/DDBJ databases">
        <authorList>
            <person name="Cubeta M."/>
            <person name="Pakala S."/>
            <person name="Fedorova N."/>
            <person name="Thomas E."/>
            <person name="Dean R."/>
            <person name="Jabaji S."/>
            <person name="Neate S."/>
            <person name="Toda T."/>
            <person name="Tavantzis S."/>
            <person name="Vilgalys R."/>
            <person name="Bharathan N."/>
            <person name="Pakala S."/>
            <person name="Losada L.S."/>
            <person name="Zafar N."/>
            <person name="Nierman W."/>
        </authorList>
    </citation>
    <scope>NUCLEOTIDE SEQUENCE [LARGE SCALE GENOMIC DNA]</scope>
    <source>
        <strain evidence="3 4">123E</strain>
    </source>
</reference>
<feature type="compositionally biased region" description="Polar residues" evidence="1">
    <location>
        <begin position="12"/>
        <end position="24"/>
    </location>
</feature>
<comment type="caution">
    <text evidence="3">The sequence shown here is derived from an EMBL/GenBank/DDBJ whole genome shotgun (WGS) entry which is preliminary data.</text>
</comment>
<gene>
    <name evidence="3" type="ORF">V565_121140</name>
</gene>
<dbReference type="HOGENOM" id="CLU_031489_0_0_1"/>
<evidence type="ECO:0000256" key="2">
    <source>
        <dbReference type="SAM" id="Phobius"/>
    </source>
</evidence>
<evidence type="ECO:0000256" key="1">
    <source>
        <dbReference type="SAM" id="MobiDB-lite"/>
    </source>
</evidence>
<dbReference type="AlphaFoldDB" id="A0A074RVA4"/>
<keyword evidence="2" id="KW-0472">Membrane</keyword>
<evidence type="ECO:0000313" key="4">
    <source>
        <dbReference type="Proteomes" id="UP000027456"/>
    </source>
</evidence>
<feature type="region of interest" description="Disordered" evidence="1">
    <location>
        <begin position="124"/>
        <end position="181"/>
    </location>
</feature>
<accession>A0A074RVA4</accession>